<keyword evidence="2" id="KW-1185">Reference proteome</keyword>
<protein>
    <submittedName>
        <fullName evidence="1">Uncharacterized protein</fullName>
    </submittedName>
</protein>
<proteinExistence type="predicted"/>
<accession>A0A9E7R435</accession>
<sequence>MPIPTDSDAWAGGESPASERNLVLAFLSEHPGEAYNVQEICDAALGTALLDDLVAGDVGPEDLGETGEQATFRLATLFDTMTKAELILQRLEREGFLESRIVEGDDVPSGHYYTIAETDV</sequence>
<reference evidence="1" key="1">
    <citation type="submission" date="2022-09" db="EMBL/GenBank/DDBJ databases">
        <title>Diverse halophilic archaea isolated from saline environments.</title>
        <authorList>
            <person name="Cui H.-L."/>
        </authorList>
    </citation>
    <scope>NUCLEOTIDE SEQUENCE</scope>
    <source>
        <strain evidence="1">ZS-35-S2</strain>
    </source>
</reference>
<dbReference type="Proteomes" id="UP001057580">
    <property type="component" value="Chromosome"/>
</dbReference>
<organism evidence="1 2">
    <name type="scientific">Salinirubellus salinus</name>
    <dbReference type="NCBI Taxonomy" id="1364945"/>
    <lineage>
        <taxon>Archaea</taxon>
        <taxon>Methanobacteriati</taxon>
        <taxon>Methanobacteriota</taxon>
        <taxon>Stenosarchaea group</taxon>
        <taxon>Halobacteria</taxon>
        <taxon>Halobacteriales</taxon>
        <taxon>Natronomonadaceae</taxon>
        <taxon>Salinirubellus</taxon>
    </lineage>
</organism>
<evidence type="ECO:0000313" key="2">
    <source>
        <dbReference type="Proteomes" id="UP001057580"/>
    </source>
</evidence>
<dbReference type="GeneID" id="74944662"/>
<name>A0A9E7R435_9EURY</name>
<dbReference type="KEGG" id="ssai:N0B31_19530"/>
<dbReference type="EMBL" id="CP104003">
    <property type="protein sequence ID" value="UWM54295.1"/>
    <property type="molecule type" value="Genomic_DNA"/>
</dbReference>
<gene>
    <name evidence="1" type="ORF">N0B31_19530</name>
</gene>
<dbReference type="AlphaFoldDB" id="A0A9E7R435"/>
<evidence type="ECO:0000313" key="1">
    <source>
        <dbReference type="EMBL" id="UWM54295.1"/>
    </source>
</evidence>
<dbReference type="RefSeq" id="WP_260593306.1">
    <property type="nucleotide sequence ID" value="NZ_CP104003.1"/>
</dbReference>